<proteinExistence type="predicted"/>
<sequence>MGFPDIKSEENAPLRITSEWEDGEIFRWYRDRAARSPDAIAIDTLQIRKETVVGLPCHRFVLLYMRDRSVHRLDRRPDQRAVEVLVNTAVPTKDELLHDLDQTALDHIHKTTKHEIGLFLEGQVDIEVVLSACNAISIDKSACKYTFFEHNCFFFSWTILMVASRSYLPYEVPAHDPISERAASCIPRLAEFIVDEIVEILLEFVIDALTVFRKKAGPSIHQGMHILARTGWALPIDVLRFSWKQMFKARLHFGLRKRLEAQISEMLKKTIVDLCRNALVHHNTPVLVDGHLWLNRLSVILVPAIRTEMIHREKGAIFSAISGGLGDIDPSEFAKGVVDPSLKFAFLGKRAAQFHAVWNASLNGALKAAKDVVDCTEWVDWWKRWHHDFEDLEKQPDKSPEEIARDVAEHGRKCVRKHYETVFDMTWNVARDGALESAKAIVKETQGSMKHKEARDRMWCEIWAIWDDLWAEVHPGAREKAVDAMDRIVQKMINTSVELITSELGDSKVHFVLARIPGNDLYDEIEESGNPHPSQDIQLAKENMNNETLQEFMKKKMRRGIISEDKFEVVIDTMSSVWAQVVKR</sequence>
<accession>A0AAW0BCE0</accession>
<name>A0AAW0BCE0_9AGAR</name>
<gene>
    <name evidence="1" type="ORF">VNI00_016593</name>
</gene>
<dbReference type="AlphaFoldDB" id="A0AAW0BCE0"/>
<dbReference type="EMBL" id="JAYKXP010000133">
    <property type="protein sequence ID" value="KAK7023631.1"/>
    <property type="molecule type" value="Genomic_DNA"/>
</dbReference>
<dbReference type="Proteomes" id="UP001383192">
    <property type="component" value="Unassembled WGS sequence"/>
</dbReference>
<protein>
    <submittedName>
        <fullName evidence="1">Uncharacterized protein</fullName>
    </submittedName>
</protein>
<reference evidence="1 2" key="1">
    <citation type="submission" date="2024-01" db="EMBL/GenBank/DDBJ databases">
        <title>A draft genome for a cacao thread blight-causing isolate of Paramarasmius palmivorus.</title>
        <authorList>
            <person name="Baruah I.K."/>
            <person name="Bukari Y."/>
            <person name="Amoako-Attah I."/>
            <person name="Meinhardt L.W."/>
            <person name="Bailey B.A."/>
            <person name="Cohen S.P."/>
        </authorList>
    </citation>
    <scope>NUCLEOTIDE SEQUENCE [LARGE SCALE GENOMIC DNA]</scope>
    <source>
        <strain evidence="1 2">GH-12</strain>
    </source>
</reference>
<evidence type="ECO:0000313" key="1">
    <source>
        <dbReference type="EMBL" id="KAK7023631.1"/>
    </source>
</evidence>
<comment type="caution">
    <text evidence="1">The sequence shown here is derived from an EMBL/GenBank/DDBJ whole genome shotgun (WGS) entry which is preliminary data.</text>
</comment>
<evidence type="ECO:0000313" key="2">
    <source>
        <dbReference type="Proteomes" id="UP001383192"/>
    </source>
</evidence>
<keyword evidence="2" id="KW-1185">Reference proteome</keyword>
<organism evidence="1 2">
    <name type="scientific">Paramarasmius palmivorus</name>
    <dbReference type="NCBI Taxonomy" id="297713"/>
    <lineage>
        <taxon>Eukaryota</taxon>
        <taxon>Fungi</taxon>
        <taxon>Dikarya</taxon>
        <taxon>Basidiomycota</taxon>
        <taxon>Agaricomycotina</taxon>
        <taxon>Agaricomycetes</taxon>
        <taxon>Agaricomycetidae</taxon>
        <taxon>Agaricales</taxon>
        <taxon>Marasmiineae</taxon>
        <taxon>Marasmiaceae</taxon>
        <taxon>Paramarasmius</taxon>
    </lineage>
</organism>